<feature type="compositionally biased region" description="Polar residues" evidence="1">
    <location>
        <begin position="138"/>
        <end position="148"/>
    </location>
</feature>
<comment type="caution">
    <text evidence="2">The sequence shown here is derived from an EMBL/GenBank/DDBJ whole genome shotgun (WGS) entry which is preliminary data.</text>
</comment>
<name>A0A557SV36_9ARCH</name>
<dbReference type="RefSeq" id="WP_144730577.1">
    <property type="nucleotide sequence ID" value="NZ_ML675583.1"/>
</dbReference>
<reference evidence="2 3" key="1">
    <citation type="journal article" date="2019" name="Front. Microbiol.">
        <title>Ammonia Oxidation by the Arctic Terrestrial Thaumarchaeote Candidatus Nitrosocosmicus arcticus Is Stimulated by Increasing Temperatures.</title>
        <authorList>
            <person name="Alves R.J.E."/>
            <person name="Kerou M."/>
            <person name="Zappe A."/>
            <person name="Bittner R."/>
            <person name="Abby S.S."/>
            <person name="Schmidt H.A."/>
            <person name="Pfeifer K."/>
            <person name="Schleper C."/>
        </authorList>
    </citation>
    <scope>NUCLEOTIDE SEQUENCE [LARGE SCALE GENOMIC DNA]</scope>
    <source>
        <strain evidence="2 3">Kfb</strain>
    </source>
</reference>
<dbReference type="AlphaFoldDB" id="A0A557SV36"/>
<evidence type="ECO:0000313" key="3">
    <source>
        <dbReference type="Proteomes" id="UP000315289"/>
    </source>
</evidence>
<keyword evidence="3" id="KW-1185">Reference proteome</keyword>
<feature type="region of interest" description="Disordered" evidence="1">
    <location>
        <begin position="138"/>
        <end position="160"/>
    </location>
</feature>
<gene>
    <name evidence="2" type="ORF">NARC_70041</name>
</gene>
<dbReference type="EMBL" id="VOAH01000007">
    <property type="protein sequence ID" value="TVP40463.1"/>
    <property type="molecule type" value="Genomic_DNA"/>
</dbReference>
<feature type="compositionally biased region" description="Low complexity" evidence="1">
    <location>
        <begin position="86"/>
        <end position="123"/>
    </location>
</feature>
<evidence type="ECO:0000256" key="1">
    <source>
        <dbReference type="SAM" id="MobiDB-lite"/>
    </source>
</evidence>
<accession>A0A557SV36</accession>
<feature type="compositionally biased region" description="Low complexity" evidence="1">
    <location>
        <begin position="149"/>
        <end position="160"/>
    </location>
</feature>
<proteinExistence type="predicted"/>
<dbReference type="OrthoDB" id="12341at2157"/>
<dbReference type="Proteomes" id="UP000315289">
    <property type="component" value="Unassembled WGS sequence"/>
</dbReference>
<feature type="region of interest" description="Disordered" evidence="1">
    <location>
        <begin position="84"/>
        <end position="123"/>
    </location>
</feature>
<evidence type="ECO:0000313" key="2">
    <source>
        <dbReference type="EMBL" id="TVP40463.1"/>
    </source>
</evidence>
<organism evidence="2 3">
    <name type="scientific">Candidatus Nitrosocosmicus arcticus</name>
    <dbReference type="NCBI Taxonomy" id="2035267"/>
    <lineage>
        <taxon>Archaea</taxon>
        <taxon>Nitrososphaerota</taxon>
        <taxon>Nitrososphaeria</taxon>
        <taxon>Nitrososphaerales</taxon>
        <taxon>Nitrososphaeraceae</taxon>
        <taxon>Candidatus Nitrosocosmicus</taxon>
    </lineage>
</organism>
<protein>
    <submittedName>
        <fullName evidence="2">Uncharacterized protein</fullName>
    </submittedName>
</protein>
<sequence>MYYNKLTSGFISAIFLLLVISSANSSSVKLVNAATGDLVNYNNNFQTYTSPNDPNKDSAMQNADCVVNFMTSYVYTASSAENCNNSSTATGSSSPSLSPAAPSSQSQGLPSTDSPQTGVTDGSGVGVVRVVDMNSNAGSYTPAQSSSFVTTNSNPSDTNNVNVNVNDDNNDNDKDAKVYNESTVTKDERKLLLTTCFERAYEKGDYLSTGEIEKCAQNYNS</sequence>